<accession>A0A5B7K584</accession>
<name>A0A5B7K584_PORTR</name>
<dbReference type="AlphaFoldDB" id="A0A5B7K584"/>
<comment type="caution">
    <text evidence="1">The sequence shown here is derived from an EMBL/GenBank/DDBJ whole genome shotgun (WGS) entry which is preliminary data.</text>
</comment>
<dbReference type="Proteomes" id="UP000324222">
    <property type="component" value="Unassembled WGS sequence"/>
</dbReference>
<dbReference type="EMBL" id="VSRR010128249">
    <property type="protein sequence ID" value="MPD01707.1"/>
    <property type="molecule type" value="Genomic_DNA"/>
</dbReference>
<sequence length="99" mass="11618">MVLGYLSENYIFQVSRVTVLSHVSSPIGITQPGRCSDRVSSRPLFTLYSCDQVETFLPTFNMQTDRVRRFVLSTFFRERRKDTGKVSTKKNRLPEYRKF</sequence>
<gene>
    <name evidence="1" type="ORF">E2C01_097247</name>
</gene>
<keyword evidence="2" id="KW-1185">Reference proteome</keyword>
<protein>
    <submittedName>
        <fullName evidence="1">Uncharacterized protein</fullName>
    </submittedName>
</protein>
<organism evidence="1 2">
    <name type="scientific">Portunus trituberculatus</name>
    <name type="common">Swimming crab</name>
    <name type="synonym">Neptunus trituberculatus</name>
    <dbReference type="NCBI Taxonomy" id="210409"/>
    <lineage>
        <taxon>Eukaryota</taxon>
        <taxon>Metazoa</taxon>
        <taxon>Ecdysozoa</taxon>
        <taxon>Arthropoda</taxon>
        <taxon>Crustacea</taxon>
        <taxon>Multicrustacea</taxon>
        <taxon>Malacostraca</taxon>
        <taxon>Eumalacostraca</taxon>
        <taxon>Eucarida</taxon>
        <taxon>Decapoda</taxon>
        <taxon>Pleocyemata</taxon>
        <taxon>Brachyura</taxon>
        <taxon>Eubrachyura</taxon>
        <taxon>Portunoidea</taxon>
        <taxon>Portunidae</taxon>
        <taxon>Portuninae</taxon>
        <taxon>Portunus</taxon>
    </lineage>
</organism>
<reference evidence="1 2" key="1">
    <citation type="submission" date="2019-05" db="EMBL/GenBank/DDBJ databases">
        <title>Another draft genome of Portunus trituberculatus and its Hox gene families provides insights of decapod evolution.</title>
        <authorList>
            <person name="Jeong J.-H."/>
            <person name="Song I."/>
            <person name="Kim S."/>
            <person name="Choi T."/>
            <person name="Kim D."/>
            <person name="Ryu S."/>
            <person name="Kim W."/>
        </authorList>
    </citation>
    <scope>NUCLEOTIDE SEQUENCE [LARGE SCALE GENOMIC DNA]</scope>
    <source>
        <tissue evidence="1">Muscle</tissue>
    </source>
</reference>
<evidence type="ECO:0000313" key="2">
    <source>
        <dbReference type="Proteomes" id="UP000324222"/>
    </source>
</evidence>
<evidence type="ECO:0000313" key="1">
    <source>
        <dbReference type="EMBL" id="MPD01707.1"/>
    </source>
</evidence>
<proteinExistence type="predicted"/>